<reference evidence="1 2" key="1">
    <citation type="submission" date="2017-11" db="EMBL/GenBank/DDBJ databases">
        <title>The genome of Rhizophagus clarus HR1 reveals common genetic basis of auxotrophy among arbuscular mycorrhizal fungi.</title>
        <authorList>
            <person name="Kobayashi Y."/>
        </authorList>
    </citation>
    <scope>NUCLEOTIDE SEQUENCE [LARGE SCALE GENOMIC DNA]</scope>
    <source>
        <strain evidence="1 2">HR1</strain>
    </source>
</reference>
<dbReference type="STRING" id="94130.A0A2Z6Q0D0"/>
<sequence length="615" mass="72662">MSFYDLLRRAKRGSKGKTRSTKALPFDAQREFFTSSYYSSQISNQTYSSLDTMATSKLFLGGLPELINKIIQYFRNDFSTLHSCILVNRLWCRVAIPLLWEDPFSIPTKNYDFIEIYLHNLSECDKKELEEYGIVEESISSSTLFNYPRFIKCLNTHKLICSVEKWNVNSSNSCSTFNQISNSTRLISKLLFKTFIESKVNLHSFEFEMTIDNDHDYFNDTIELILQNPNFINNIKNLKFSKRVANITDRTKVDSFLLLLSSKCNSISTLHFKFKRRSEDLFIENFLSRIINLQQNLKKILFSYKTPPLHHLLSSLKNSNCSNTLKTIIFHNVNFRNIIIFKEVFEHLNVLDSVHIHYCYSLSTEFIQQIVDITKPFKLRTLFLSKLFEIKSFQLLLQKSGDYLENIGFGSLTSYELKQQLFELIEEYCTRIKFLKLPGFYNSQSINMAFNLIKNIGKNLNYLSIHFYKFGVLDQHDEEVNKLNSLLLQELGQILPPKLEYLNLSLMINSNDFEIFLKNSQNTFIKKLLIRNKMEMSDEKDNLEIDGENNILFYLENYIMKKKRVHYLAFKEDYVKKSDLFFSKDLVKKFESYNIKIRSYDDLNINSYEYIKEMY</sequence>
<dbReference type="EMBL" id="BEXD01000001">
    <property type="protein sequence ID" value="GBB83127.1"/>
    <property type="molecule type" value="Genomic_DNA"/>
</dbReference>
<organism evidence="1 2">
    <name type="scientific">Rhizophagus clarus</name>
    <dbReference type="NCBI Taxonomy" id="94130"/>
    <lineage>
        <taxon>Eukaryota</taxon>
        <taxon>Fungi</taxon>
        <taxon>Fungi incertae sedis</taxon>
        <taxon>Mucoromycota</taxon>
        <taxon>Glomeromycotina</taxon>
        <taxon>Glomeromycetes</taxon>
        <taxon>Glomerales</taxon>
        <taxon>Glomeraceae</taxon>
        <taxon>Rhizophagus</taxon>
    </lineage>
</organism>
<comment type="caution">
    <text evidence="1">The sequence shown here is derived from an EMBL/GenBank/DDBJ whole genome shotgun (WGS) entry which is preliminary data.</text>
</comment>
<proteinExistence type="predicted"/>
<accession>A0A2Z6Q0D0</accession>
<dbReference type="Proteomes" id="UP000247702">
    <property type="component" value="Unassembled WGS sequence"/>
</dbReference>
<keyword evidence="2" id="KW-1185">Reference proteome</keyword>
<gene>
    <name evidence="1" type="ORF">RclHR1_00010009</name>
</gene>
<evidence type="ECO:0000313" key="1">
    <source>
        <dbReference type="EMBL" id="GBB83127.1"/>
    </source>
</evidence>
<name>A0A2Z6Q0D0_9GLOM</name>
<evidence type="ECO:0008006" key="3">
    <source>
        <dbReference type="Google" id="ProtNLM"/>
    </source>
</evidence>
<evidence type="ECO:0000313" key="2">
    <source>
        <dbReference type="Proteomes" id="UP000247702"/>
    </source>
</evidence>
<dbReference type="AlphaFoldDB" id="A0A2Z6Q0D0"/>
<protein>
    <recommendedName>
        <fullName evidence="3">F-box domain-containing protein</fullName>
    </recommendedName>
</protein>